<proteinExistence type="predicted"/>
<reference evidence="2 3" key="1">
    <citation type="journal article" date="2012" name="Science">
        <title>The Paleozoic origin of enzymatic lignin decomposition reconstructed from 31 fungal genomes.</title>
        <authorList>
            <person name="Floudas D."/>
            <person name="Binder M."/>
            <person name="Riley R."/>
            <person name="Barry K."/>
            <person name="Blanchette R.A."/>
            <person name="Henrissat B."/>
            <person name="Martinez A.T."/>
            <person name="Otillar R."/>
            <person name="Spatafora J.W."/>
            <person name="Yadav J.S."/>
            <person name="Aerts A."/>
            <person name="Benoit I."/>
            <person name="Boyd A."/>
            <person name="Carlson A."/>
            <person name="Copeland A."/>
            <person name="Coutinho P.M."/>
            <person name="de Vries R.P."/>
            <person name="Ferreira P."/>
            <person name="Findley K."/>
            <person name="Foster B."/>
            <person name="Gaskell J."/>
            <person name="Glotzer D."/>
            <person name="Gorecki P."/>
            <person name="Heitman J."/>
            <person name="Hesse C."/>
            <person name="Hori C."/>
            <person name="Igarashi K."/>
            <person name="Jurgens J.A."/>
            <person name="Kallen N."/>
            <person name="Kersten P."/>
            <person name="Kohler A."/>
            <person name="Kuees U."/>
            <person name="Kumar T.K.A."/>
            <person name="Kuo A."/>
            <person name="LaButti K."/>
            <person name="Larrondo L.F."/>
            <person name="Lindquist E."/>
            <person name="Ling A."/>
            <person name="Lombard V."/>
            <person name="Lucas S."/>
            <person name="Lundell T."/>
            <person name="Martin R."/>
            <person name="McLaughlin D.J."/>
            <person name="Morgenstern I."/>
            <person name="Morin E."/>
            <person name="Murat C."/>
            <person name="Nagy L.G."/>
            <person name="Nolan M."/>
            <person name="Ohm R.A."/>
            <person name="Patyshakuliyeva A."/>
            <person name="Rokas A."/>
            <person name="Ruiz-Duenas F.J."/>
            <person name="Sabat G."/>
            <person name="Salamov A."/>
            <person name="Samejima M."/>
            <person name="Schmutz J."/>
            <person name="Slot J.C."/>
            <person name="St John F."/>
            <person name="Stenlid J."/>
            <person name="Sun H."/>
            <person name="Sun S."/>
            <person name="Syed K."/>
            <person name="Tsang A."/>
            <person name="Wiebenga A."/>
            <person name="Young D."/>
            <person name="Pisabarro A."/>
            <person name="Eastwood D.C."/>
            <person name="Martin F."/>
            <person name="Cullen D."/>
            <person name="Grigoriev I.V."/>
            <person name="Hibbett D.S."/>
        </authorList>
    </citation>
    <scope>NUCLEOTIDE SEQUENCE [LARGE SCALE GENOMIC DNA]</scope>
    <source>
        <strain evidence="2 3">DJM-731 SS1</strain>
    </source>
</reference>
<feature type="compositionally biased region" description="Basic and acidic residues" evidence="1">
    <location>
        <begin position="94"/>
        <end position="119"/>
    </location>
</feature>
<dbReference type="OMA" id="DPCLACL"/>
<dbReference type="EMBL" id="JH795857">
    <property type="protein sequence ID" value="EJU04790.1"/>
    <property type="molecule type" value="Genomic_DNA"/>
</dbReference>
<dbReference type="InterPro" id="IPR036779">
    <property type="entry name" value="LysM_dom_sf"/>
</dbReference>
<feature type="region of interest" description="Disordered" evidence="1">
    <location>
        <begin position="269"/>
        <end position="301"/>
    </location>
</feature>
<evidence type="ECO:0000313" key="3">
    <source>
        <dbReference type="Proteomes" id="UP000030653"/>
    </source>
</evidence>
<evidence type="ECO:0000313" key="2">
    <source>
        <dbReference type="EMBL" id="EJU04790.1"/>
    </source>
</evidence>
<feature type="compositionally biased region" description="Acidic residues" evidence="1">
    <location>
        <begin position="74"/>
        <end position="93"/>
    </location>
</feature>
<feature type="region of interest" description="Disordered" evidence="1">
    <location>
        <begin position="66"/>
        <end position="157"/>
    </location>
</feature>
<name>M5G9A4_DACPD</name>
<evidence type="ECO:0000256" key="1">
    <source>
        <dbReference type="SAM" id="MobiDB-lite"/>
    </source>
</evidence>
<feature type="region of interest" description="Disordered" evidence="1">
    <location>
        <begin position="214"/>
        <end position="238"/>
    </location>
</feature>
<dbReference type="HOGENOM" id="CLU_066054_0_0_1"/>
<keyword evidence="3" id="KW-1185">Reference proteome</keyword>
<accession>M5G9A4</accession>
<dbReference type="OrthoDB" id="2107166at2759"/>
<dbReference type="Gene3D" id="3.10.350.10">
    <property type="entry name" value="LysM domain"/>
    <property type="match status" value="1"/>
</dbReference>
<gene>
    <name evidence="2" type="ORF">DACRYDRAFT_114113</name>
</gene>
<dbReference type="AlphaFoldDB" id="M5G9A4"/>
<organism evidence="2 3">
    <name type="scientific">Dacryopinax primogenitus (strain DJM 731)</name>
    <name type="common">Brown rot fungus</name>
    <dbReference type="NCBI Taxonomy" id="1858805"/>
    <lineage>
        <taxon>Eukaryota</taxon>
        <taxon>Fungi</taxon>
        <taxon>Dikarya</taxon>
        <taxon>Basidiomycota</taxon>
        <taxon>Agaricomycotina</taxon>
        <taxon>Dacrymycetes</taxon>
        <taxon>Dacrymycetales</taxon>
        <taxon>Dacrymycetaceae</taxon>
        <taxon>Dacryopinax</taxon>
    </lineage>
</organism>
<evidence type="ECO:0008006" key="4">
    <source>
        <dbReference type="Google" id="ProtNLM"/>
    </source>
</evidence>
<dbReference type="Proteomes" id="UP000030653">
    <property type="component" value="Unassembled WGS sequence"/>
</dbReference>
<dbReference type="RefSeq" id="XP_040631684.1">
    <property type="nucleotide sequence ID" value="XM_040769764.1"/>
</dbReference>
<feature type="compositionally biased region" description="Low complexity" evidence="1">
    <location>
        <begin position="214"/>
        <end position="232"/>
    </location>
</feature>
<protein>
    <recommendedName>
        <fullName evidence="4">LysM domain-containing protein</fullName>
    </recommendedName>
</protein>
<dbReference type="GeneID" id="63684826"/>
<sequence length="359" mass="39872">MSLCSTCSSSLPPSPHIQQQLHITPYCSRPICSTCLVRNPRLRTYDPCLGCLGGVGAVSGRGRREEEVWVLGGSDDDEEEEEEEEEEGEEEEKDSQSEKDRQSEGKDNDRKPQEQDLPKANDTPNPQRALPPKDTPTPEPANPDTHASTEPLQPQRHLILPTDTLLGLAIKYRVDGHALCRLNNLPPSTLRTTPHLLHTRTHLLLPPTISPLSPLSHAHPHPLLSPSSSSALDTPERKRERAVKRFQLVTKEVDLDIARAYVGLEEDSDGRSLASSFGEREGKGKGSADAGGRAGREGREARAVERYVDDTLWEREERGQGRALRGAPWFEDRDRRERERAEGSGGWMSWFKGVKAKAG</sequence>